<protein>
    <submittedName>
        <fullName evidence="4">Bifunctional diguanylate cyclase/phosphodiesterase</fullName>
    </submittedName>
</protein>
<feature type="transmembrane region" description="Helical" evidence="1">
    <location>
        <begin position="187"/>
        <end position="208"/>
    </location>
</feature>
<feature type="transmembrane region" description="Helical" evidence="1">
    <location>
        <begin position="118"/>
        <end position="139"/>
    </location>
</feature>
<dbReference type="InterPro" id="IPR029787">
    <property type="entry name" value="Nucleotide_cyclase"/>
</dbReference>
<dbReference type="InterPro" id="IPR035919">
    <property type="entry name" value="EAL_sf"/>
</dbReference>
<evidence type="ECO:0000256" key="1">
    <source>
        <dbReference type="SAM" id="Phobius"/>
    </source>
</evidence>
<keyword evidence="1" id="KW-0812">Transmembrane</keyword>
<dbReference type="NCBIfam" id="TIGR00254">
    <property type="entry name" value="GGDEF"/>
    <property type="match status" value="1"/>
</dbReference>
<evidence type="ECO:0000259" key="2">
    <source>
        <dbReference type="PROSITE" id="PS50883"/>
    </source>
</evidence>
<comment type="caution">
    <text evidence="4">The sequence shown here is derived from an EMBL/GenBank/DDBJ whole genome shotgun (WGS) entry which is preliminary data.</text>
</comment>
<reference evidence="4" key="1">
    <citation type="journal article" date="2014" name="Int. J. Syst. Evol. Microbiol.">
        <title>Complete genome sequence of Corynebacterium casei LMG S-19264T (=DSM 44701T), isolated from a smear-ripened cheese.</title>
        <authorList>
            <consortium name="US DOE Joint Genome Institute (JGI-PGF)"/>
            <person name="Walter F."/>
            <person name="Albersmeier A."/>
            <person name="Kalinowski J."/>
            <person name="Ruckert C."/>
        </authorList>
    </citation>
    <scope>NUCLEOTIDE SEQUENCE</scope>
    <source>
        <strain evidence="4">CGMCC 4.7299</strain>
    </source>
</reference>
<dbReference type="Gene3D" id="3.30.70.270">
    <property type="match status" value="1"/>
</dbReference>
<dbReference type="PANTHER" id="PTHR33121">
    <property type="entry name" value="CYCLIC DI-GMP PHOSPHODIESTERASE PDEF"/>
    <property type="match status" value="1"/>
</dbReference>
<dbReference type="SMART" id="SM00065">
    <property type="entry name" value="GAF"/>
    <property type="match status" value="1"/>
</dbReference>
<dbReference type="InterPro" id="IPR001633">
    <property type="entry name" value="EAL_dom"/>
</dbReference>
<dbReference type="Pfam" id="PF00990">
    <property type="entry name" value="GGDEF"/>
    <property type="match status" value="1"/>
</dbReference>
<feature type="transmembrane region" description="Helical" evidence="1">
    <location>
        <begin position="151"/>
        <end position="175"/>
    </location>
</feature>
<dbReference type="Proteomes" id="UP000656042">
    <property type="component" value="Unassembled WGS sequence"/>
</dbReference>
<evidence type="ECO:0000313" key="4">
    <source>
        <dbReference type="EMBL" id="GGK93108.1"/>
    </source>
</evidence>
<keyword evidence="5" id="KW-1185">Reference proteome</keyword>
<accession>A0A8J3BYF8</accession>
<dbReference type="InterPro" id="IPR003018">
    <property type="entry name" value="GAF"/>
</dbReference>
<dbReference type="Gene3D" id="3.30.450.40">
    <property type="match status" value="1"/>
</dbReference>
<sequence>MGDAMASRRTSPRRSSQYAWLITYPLAVFVLVSAAVFWAVEPDWYHAWLGGLLATIALIITNVGVLNVVIRREGFMVLVNEVPLVLAIYFLPPLAVIFAATVAMVVTQLRARIGVHKMWFNVAKSAASASAALIVVAALPPMRGAGPGTWGILFAAGITNAVVGIATVAGVIGVVQGRRAGQATLRASATSLITAAINIVVGLVFLVALVATGWAAALLAVLVVAMILVLRSFAEFFRQYRTLADVYELTVAVRERGGDGGLPDALLGRVRALMRSEYATLWLPARGRHPEVLLTSRVDDQGLLDISPSPAPLREQAIASGDAVAVGARFDSTVGLRHLLRESKIKDVIAVPLLSGQTTIGSLEVVNRLGDSRTFRDTDVQVLETIAAHAAVAVENSRLVERLRYDAYHDRLTALPNRRRIVDALSESVGVRAADEVIAVLVFDVDGLRAVNESMGHAAGDKLLTEVAERLRAIAGSGSLVGRIGGDEFVVTMRASSTETTVQLATQMREQLRGTMVVGSLTLDVDTAVGVTVQPDHGDDVEALLRRAELAANAAKAVPYGVQLFHPALESRAVRRLGIAGDLRTALEDGQLDVYFQPKVTIRDRHLVGVECLARWTHPAHGEVAPQDFVAVAEHTGQLSRLTEAVITEGLRRCREWVDADRPLGVAFNLSARTLLDTRFPDLVHELLKQYDVPAGQLTFEISERGVVGEIERALPTLFRLRDLGVRLSIDDFGTGVSSLSHLRQLPVDEIKIDDSFVQGMATDSGDLAIVRAVIGLAREFGLTVVAEGVESELTLDLLADLGCENGQGYFFSRPLPYERLEAWLSAQTETESTPAGEVRRLRAVV</sequence>
<gene>
    <name evidence="4" type="ORF">GCM10012284_28790</name>
</gene>
<dbReference type="CDD" id="cd01948">
    <property type="entry name" value="EAL"/>
    <property type="match status" value="1"/>
</dbReference>
<dbReference type="GO" id="GO:0071111">
    <property type="term" value="F:cyclic-guanylate-specific phosphodiesterase activity"/>
    <property type="evidence" value="ECO:0007669"/>
    <property type="project" value="InterPro"/>
</dbReference>
<dbReference type="SMART" id="SM00052">
    <property type="entry name" value="EAL"/>
    <property type="match status" value="1"/>
</dbReference>
<feature type="transmembrane region" description="Helical" evidence="1">
    <location>
        <begin position="82"/>
        <end position="106"/>
    </location>
</feature>
<dbReference type="SUPFAM" id="SSF55781">
    <property type="entry name" value="GAF domain-like"/>
    <property type="match status" value="1"/>
</dbReference>
<name>A0A8J3BYF8_9ACTN</name>
<feature type="domain" description="EAL" evidence="2">
    <location>
        <begin position="576"/>
        <end position="829"/>
    </location>
</feature>
<dbReference type="SMART" id="SM00267">
    <property type="entry name" value="GGDEF"/>
    <property type="match status" value="1"/>
</dbReference>
<proteinExistence type="predicted"/>
<dbReference type="Gene3D" id="3.20.20.450">
    <property type="entry name" value="EAL domain"/>
    <property type="match status" value="1"/>
</dbReference>
<dbReference type="InterPro" id="IPR029016">
    <property type="entry name" value="GAF-like_dom_sf"/>
</dbReference>
<keyword evidence="1" id="KW-0472">Membrane</keyword>
<dbReference type="RefSeq" id="WP_373292785.1">
    <property type="nucleotide sequence ID" value="NZ_BMMX01000010.1"/>
</dbReference>
<evidence type="ECO:0000259" key="3">
    <source>
        <dbReference type="PROSITE" id="PS50887"/>
    </source>
</evidence>
<reference evidence="4" key="2">
    <citation type="submission" date="2020-09" db="EMBL/GenBank/DDBJ databases">
        <authorList>
            <person name="Sun Q."/>
            <person name="Zhou Y."/>
        </authorList>
    </citation>
    <scope>NUCLEOTIDE SEQUENCE</scope>
    <source>
        <strain evidence="4">CGMCC 4.7299</strain>
    </source>
</reference>
<dbReference type="Pfam" id="PF01590">
    <property type="entry name" value="GAF"/>
    <property type="match status" value="1"/>
</dbReference>
<dbReference type="SUPFAM" id="SSF141868">
    <property type="entry name" value="EAL domain-like"/>
    <property type="match status" value="1"/>
</dbReference>
<dbReference type="Pfam" id="PF00563">
    <property type="entry name" value="EAL"/>
    <property type="match status" value="1"/>
</dbReference>
<dbReference type="InterPro" id="IPR050706">
    <property type="entry name" value="Cyclic-di-GMP_PDE-like"/>
</dbReference>
<keyword evidence="1" id="KW-1133">Transmembrane helix</keyword>
<dbReference type="CDD" id="cd01949">
    <property type="entry name" value="GGDEF"/>
    <property type="match status" value="1"/>
</dbReference>
<dbReference type="EMBL" id="BMMX01000010">
    <property type="protein sequence ID" value="GGK93108.1"/>
    <property type="molecule type" value="Genomic_DNA"/>
</dbReference>
<dbReference type="InterPro" id="IPR000160">
    <property type="entry name" value="GGDEF_dom"/>
</dbReference>
<organism evidence="4 5">
    <name type="scientific">Mangrovihabitans endophyticus</name>
    <dbReference type="NCBI Taxonomy" id="1751298"/>
    <lineage>
        <taxon>Bacteria</taxon>
        <taxon>Bacillati</taxon>
        <taxon>Actinomycetota</taxon>
        <taxon>Actinomycetes</taxon>
        <taxon>Micromonosporales</taxon>
        <taxon>Micromonosporaceae</taxon>
        <taxon>Mangrovihabitans</taxon>
    </lineage>
</organism>
<evidence type="ECO:0000313" key="5">
    <source>
        <dbReference type="Proteomes" id="UP000656042"/>
    </source>
</evidence>
<dbReference type="PANTHER" id="PTHR33121:SF71">
    <property type="entry name" value="OXYGEN SENSOR PROTEIN DOSP"/>
    <property type="match status" value="1"/>
</dbReference>
<dbReference type="AlphaFoldDB" id="A0A8J3BYF8"/>
<feature type="transmembrane region" description="Helical" evidence="1">
    <location>
        <begin position="18"/>
        <end position="40"/>
    </location>
</feature>
<dbReference type="PROSITE" id="PS50887">
    <property type="entry name" value="GGDEF"/>
    <property type="match status" value="1"/>
</dbReference>
<feature type="transmembrane region" description="Helical" evidence="1">
    <location>
        <begin position="47"/>
        <end position="70"/>
    </location>
</feature>
<dbReference type="InterPro" id="IPR043128">
    <property type="entry name" value="Rev_trsase/Diguanyl_cyclase"/>
</dbReference>
<dbReference type="PROSITE" id="PS50883">
    <property type="entry name" value="EAL"/>
    <property type="match status" value="1"/>
</dbReference>
<dbReference type="SUPFAM" id="SSF55073">
    <property type="entry name" value="Nucleotide cyclase"/>
    <property type="match status" value="1"/>
</dbReference>
<feature type="domain" description="GGDEF" evidence="3">
    <location>
        <begin position="436"/>
        <end position="570"/>
    </location>
</feature>